<keyword evidence="1" id="KW-0285">Flavoprotein</keyword>
<dbReference type="PANTHER" id="PTHR43278:SF4">
    <property type="entry name" value="NAD(P)H-DEPENDENT FMN-CONTAINING OXIDOREDUCTASE YWQN-RELATED"/>
    <property type="match status" value="1"/>
</dbReference>
<comment type="caution">
    <text evidence="4">The sequence shown here is derived from an EMBL/GenBank/DDBJ whole genome shotgun (WGS) entry which is preliminary data.</text>
</comment>
<accession>A0A2W0HH33</accession>
<dbReference type="InterPro" id="IPR051796">
    <property type="entry name" value="ISF_SsuE-like"/>
</dbReference>
<keyword evidence="2" id="KW-0288">FMN</keyword>
<dbReference type="PANTHER" id="PTHR43278">
    <property type="entry name" value="NAD(P)H-DEPENDENT FMN-CONTAINING OXIDOREDUCTASE YWQN-RELATED"/>
    <property type="match status" value="1"/>
</dbReference>
<dbReference type="EMBL" id="PDOF01000002">
    <property type="protein sequence ID" value="PYZ96735.1"/>
    <property type="molecule type" value="Genomic_DNA"/>
</dbReference>
<dbReference type="InterPro" id="IPR029039">
    <property type="entry name" value="Flavoprotein-like_sf"/>
</dbReference>
<dbReference type="InterPro" id="IPR005025">
    <property type="entry name" value="FMN_Rdtase-like_dom"/>
</dbReference>
<dbReference type="GO" id="GO:0016491">
    <property type="term" value="F:oxidoreductase activity"/>
    <property type="evidence" value="ECO:0007669"/>
    <property type="project" value="InterPro"/>
</dbReference>
<evidence type="ECO:0000313" key="5">
    <source>
        <dbReference type="Proteomes" id="UP000248066"/>
    </source>
</evidence>
<dbReference type="RefSeq" id="WP_110520673.1">
    <property type="nucleotide sequence ID" value="NZ_PDOF01000002.1"/>
</dbReference>
<proteinExistence type="predicted"/>
<dbReference type="OrthoDB" id="9805976at2"/>
<name>A0A2W0HH33_9BACI</name>
<keyword evidence="5" id="KW-1185">Reference proteome</keyword>
<sequence>MLVLYGSSRADGNSEQLAEKLIGNHKAERMYMREKRMADIEDRRHVPAGFEKKDDDYYEVLDRLMAHDTVIFVTPLYWYGMSGVMKRFVDRWSETLRDRKVPFRATMKEKTFYLVVTGGDNPKQKALPLVLQFQHICTFFGTEFGGYVIGEANEPGQIAGDREAMLLAEEMSGRL</sequence>
<protein>
    <submittedName>
        <fullName evidence="4">NAD(P)H-dependent oxidoreductase</fullName>
    </submittedName>
</protein>
<gene>
    <name evidence="4" type="ORF">CR205_13680</name>
</gene>
<organism evidence="4 5">
    <name type="scientific">Alteribacter lacisalsi</name>
    <dbReference type="NCBI Taxonomy" id="2045244"/>
    <lineage>
        <taxon>Bacteria</taxon>
        <taxon>Bacillati</taxon>
        <taxon>Bacillota</taxon>
        <taxon>Bacilli</taxon>
        <taxon>Bacillales</taxon>
        <taxon>Bacillaceae</taxon>
        <taxon>Alteribacter</taxon>
    </lineage>
</organism>
<evidence type="ECO:0000256" key="1">
    <source>
        <dbReference type="ARBA" id="ARBA00022630"/>
    </source>
</evidence>
<dbReference type="AlphaFoldDB" id="A0A2W0HH33"/>
<dbReference type="Pfam" id="PF03358">
    <property type="entry name" value="FMN_red"/>
    <property type="match status" value="1"/>
</dbReference>
<evidence type="ECO:0000259" key="3">
    <source>
        <dbReference type="Pfam" id="PF03358"/>
    </source>
</evidence>
<feature type="domain" description="NADPH-dependent FMN reductase-like" evidence="3">
    <location>
        <begin position="2"/>
        <end position="121"/>
    </location>
</feature>
<evidence type="ECO:0000256" key="2">
    <source>
        <dbReference type="ARBA" id="ARBA00022643"/>
    </source>
</evidence>
<dbReference type="Gene3D" id="3.40.50.360">
    <property type="match status" value="1"/>
</dbReference>
<reference evidence="4 5" key="1">
    <citation type="submission" date="2017-10" db="EMBL/GenBank/DDBJ databases">
        <title>Bacillus sp. nov., a halophilic bacterium isolated from a Yangshapao Lake.</title>
        <authorList>
            <person name="Wang H."/>
        </authorList>
    </citation>
    <scope>NUCLEOTIDE SEQUENCE [LARGE SCALE GENOMIC DNA]</scope>
    <source>
        <strain evidence="4 5">YSP-3</strain>
    </source>
</reference>
<evidence type="ECO:0000313" key="4">
    <source>
        <dbReference type="EMBL" id="PYZ96735.1"/>
    </source>
</evidence>
<dbReference type="Proteomes" id="UP000248066">
    <property type="component" value="Unassembled WGS sequence"/>
</dbReference>
<dbReference type="SUPFAM" id="SSF52218">
    <property type="entry name" value="Flavoproteins"/>
    <property type="match status" value="1"/>
</dbReference>